<accession>A0A9W6YRC7</accession>
<reference evidence="1" key="1">
    <citation type="submission" date="2023-04" db="EMBL/GenBank/DDBJ databases">
        <title>Phytophthora fragariaefolia NBRC 109709.</title>
        <authorList>
            <person name="Ichikawa N."/>
            <person name="Sato H."/>
            <person name="Tonouchi N."/>
        </authorList>
    </citation>
    <scope>NUCLEOTIDE SEQUENCE</scope>
    <source>
        <strain evidence="1">NBRC 109709</strain>
    </source>
</reference>
<evidence type="ECO:0000313" key="1">
    <source>
        <dbReference type="EMBL" id="GMG17790.1"/>
    </source>
</evidence>
<dbReference type="OrthoDB" id="118115at2759"/>
<evidence type="ECO:0000313" key="2">
    <source>
        <dbReference type="Proteomes" id="UP001165121"/>
    </source>
</evidence>
<gene>
    <name evidence="1" type="ORF">Pfra01_003037400</name>
</gene>
<keyword evidence="2" id="KW-1185">Reference proteome</keyword>
<name>A0A9W6YRC7_9STRA</name>
<sequence>MARKWFQLVGEYSNAVTPAAAVYVDVEDVDALRDAVKLKYADSDLAGIAPSNLTVFANRAAYDTKQALPMSSSSVNELGRDEDNAIIIQVPQRSAVLDVRRNLNRVRVQFATGELNYLLAKDTANYNRLELPALTSAEALQIRAIARSAIKSATRNAIGIREGVLLDRPLILSQGQAKSSFYYAYSRFGGILVAKVYFSQVISTGNAENEQRHVIVMPFFARCAADLLMQQSPIELRALITIAHDCFEALCHIHSKKYCFADLKPAKTMLHSGEQGGASLVDFGGAVRLGDPIVEVTDQFCLDVAELQGSELLDWTCLGTTLAQLADIDITEYRSRQDLVRSLKDGHEQVDHLVG</sequence>
<dbReference type="Proteomes" id="UP001165121">
    <property type="component" value="Unassembled WGS sequence"/>
</dbReference>
<dbReference type="SUPFAM" id="SSF56112">
    <property type="entry name" value="Protein kinase-like (PK-like)"/>
    <property type="match status" value="1"/>
</dbReference>
<proteinExistence type="predicted"/>
<dbReference type="EMBL" id="BSXT01019093">
    <property type="protein sequence ID" value="GMG17790.1"/>
    <property type="molecule type" value="Genomic_DNA"/>
</dbReference>
<protein>
    <submittedName>
        <fullName evidence="1">Unnamed protein product</fullName>
    </submittedName>
</protein>
<dbReference type="InterPro" id="IPR011009">
    <property type="entry name" value="Kinase-like_dom_sf"/>
</dbReference>
<dbReference type="Gene3D" id="1.10.510.10">
    <property type="entry name" value="Transferase(Phosphotransferase) domain 1"/>
    <property type="match status" value="1"/>
</dbReference>
<comment type="caution">
    <text evidence="1">The sequence shown here is derived from an EMBL/GenBank/DDBJ whole genome shotgun (WGS) entry which is preliminary data.</text>
</comment>
<organism evidence="1 2">
    <name type="scientific">Phytophthora fragariaefolia</name>
    <dbReference type="NCBI Taxonomy" id="1490495"/>
    <lineage>
        <taxon>Eukaryota</taxon>
        <taxon>Sar</taxon>
        <taxon>Stramenopiles</taxon>
        <taxon>Oomycota</taxon>
        <taxon>Peronosporomycetes</taxon>
        <taxon>Peronosporales</taxon>
        <taxon>Peronosporaceae</taxon>
        <taxon>Phytophthora</taxon>
    </lineage>
</organism>
<dbReference type="AlphaFoldDB" id="A0A9W6YRC7"/>